<organism evidence="2 3">
    <name type="scientific">Candidatus Edwardsbacteria bacterium GWF2_54_11</name>
    <dbReference type="NCBI Taxonomy" id="1817851"/>
    <lineage>
        <taxon>Bacteria</taxon>
        <taxon>Candidatus Edwardsiibacteriota</taxon>
    </lineage>
</organism>
<comment type="caution">
    <text evidence="2">The sequence shown here is derived from an EMBL/GenBank/DDBJ whole genome shotgun (WGS) entry which is preliminary data.</text>
</comment>
<dbReference type="GO" id="GO:0046870">
    <property type="term" value="F:cadmium ion binding"/>
    <property type="evidence" value="ECO:0007669"/>
    <property type="project" value="TreeGrafter"/>
</dbReference>
<dbReference type="SUPFAM" id="SSF46600">
    <property type="entry name" value="C-terminal UvrC-binding domain of UvrB"/>
    <property type="match status" value="1"/>
</dbReference>
<dbReference type="AlphaFoldDB" id="A0A1F5REM8"/>
<dbReference type="InterPro" id="IPR025542">
    <property type="entry name" value="YacH"/>
</dbReference>
<name>A0A1F5REM8_9BACT</name>
<dbReference type="GO" id="GO:0005507">
    <property type="term" value="F:copper ion binding"/>
    <property type="evidence" value="ECO:0007669"/>
    <property type="project" value="TreeGrafter"/>
</dbReference>
<dbReference type="Proteomes" id="UP000177230">
    <property type="component" value="Unassembled WGS sequence"/>
</dbReference>
<dbReference type="PANTHER" id="PTHR38430">
    <property type="entry name" value="PROTEIN-ARGININE KINASE ACTIVATOR PROTEIN"/>
    <property type="match status" value="1"/>
</dbReference>
<dbReference type="EMBL" id="MFFM01000029">
    <property type="protein sequence ID" value="OGF12852.1"/>
    <property type="molecule type" value="Genomic_DNA"/>
</dbReference>
<evidence type="ECO:0000313" key="2">
    <source>
        <dbReference type="EMBL" id="OGF12852.1"/>
    </source>
</evidence>
<dbReference type="GO" id="GO:1990169">
    <property type="term" value="P:stress response to copper ion"/>
    <property type="evidence" value="ECO:0007669"/>
    <property type="project" value="TreeGrafter"/>
</dbReference>
<evidence type="ECO:0000259" key="1">
    <source>
        <dbReference type="PROSITE" id="PS50151"/>
    </source>
</evidence>
<reference evidence="2 3" key="1">
    <citation type="journal article" date="2016" name="Nat. Commun.">
        <title>Thousands of microbial genomes shed light on interconnected biogeochemical processes in an aquifer system.</title>
        <authorList>
            <person name="Anantharaman K."/>
            <person name="Brown C.T."/>
            <person name="Hug L.A."/>
            <person name="Sharon I."/>
            <person name="Castelle C.J."/>
            <person name="Probst A.J."/>
            <person name="Thomas B.C."/>
            <person name="Singh A."/>
            <person name="Wilkins M.J."/>
            <person name="Karaoz U."/>
            <person name="Brodie E.L."/>
            <person name="Williams K.H."/>
            <person name="Hubbard S.S."/>
            <person name="Banfield J.F."/>
        </authorList>
    </citation>
    <scope>NUCLEOTIDE SEQUENCE [LARGE SCALE GENOMIC DNA]</scope>
</reference>
<proteinExistence type="predicted"/>
<dbReference type="GO" id="GO:0050897">
    <property type="term" value="F:cobalt ion binding"/>
    <property type="evidence" value="ECO:0007669"/>
    <property type="project" value="TreeGrafter"/>
</dbReference>
<dbReference type="InterPro" id="IPR001943">
    <property type="entry name" value="UVR_dom"/>
</dbReference>
<dbReference type="PANTHER" id="PTHR38430:SF1">
    <property type="entry name" value="PROTEIN-ARGININE KINASE ACTIVATOR PROTEIN"/>
    <property type="match status" value="1"/>
</dbReference>
<dbReference type="GO" id="GO:1990170">
    <property type="term" value="P:stress response to cadmium ion"/>
    <property type="evidence" value="ECO:0007669"/>
    <property type="project" value="TreeGrafter"/>
</dbReference>
<dbReference type="GO" id="GO:0008270">
    <property type="term" value="F:zinc ion binding"/>
    <property type="evidence" value="ECO:0007669"/>
    <property type="project" value="TreeGrafter"/>
</dbReference>
<protein>
    <recommendedName>
        <fullName evidence="1">UVR domain-containing protein</fullName>
    </recommendedName>
</protein>
<dbReference type="Gene3D" id="4.10.860.10">
    <property type="entry name" value="UVR domain"/>
    <property type="match status" value="1"/>
</dbReference>
<dbReference type="InterPro" id="IPR036876">
    <property type="entry name" value="UVR_dom_sf"/>
</dbReference>
<gene>
    <name evidence="2" type="ORF">A2024_01615</name>
</gene>
<sequence length="169" mass="18538">MICDLCKKNQAVMRYTEVRDSRNTDYNLCRECAELKGLAKSLNLALSSLGDMLAGMIRDIGAEQDDDNQAQCPQCGLALTDFKKLGRLGCPGCYQVFNASLKPLVRQIHGLNDHLGKAAPASGEIKAAPSENRVERLKLDLQAAVLKEEYERAAALRDQIKQLETSGAK</sequence>
<evidence type="ECO:0000313" key="3">
    <source>
        <dbReference type="Proteomes" id="UP000177230"/>
    </source>
</evidence>
<dbReference type="PIRSF" id="PIRSF015034">
    <property type="entry name" value="YacH"/>
    <property type="match status" value="1"/>
</dbReference>
<dbReference type="PROSITE" id="PS50151">
    <property type="entry name" value="UVR"/>
    <property type="match status" value="1"/>
</dbReference>
<dbReference type="Pfam" id="PF02151">
    <property type="entry name" value="UVR"/>
    <property type="match status" value="1"/>
</dbReference>
<feature type="domain" description="UVR" evidence="1">
    <location>
        <begin position="131"/>
        <end position="166"/>
    </location>
</feature>
<accession>A0A1F5REM8</accession>